<dbReference type="GO" id="GO:0005634">
    <property type="term" value="C:nucleus"/>
    <property type="evidence" value="ECO:0007669"/>
    <property type="project" value="UniProtKB-SubCell"/>
</dbReference>
<dbReference type="PANTHER" id="PTHR31190:SF194">
    <property type="entry name" value="AP2 DOMAIN CONTAINING PROTEIN"/>
    <property type="match status" value="1"/>
</dbReference>
<dbReference type="PRINTS" id="PR00367">
    <property type="entry name" value="ETHRSPELEMNT"/>
</dbReference>
<evidence type="ECO:0000313" key="9">
    <source>
        <dbReference type="Proteomes" id="UP000015105"/>
    </source>
</evidence>
<evidence type="ECO:0000313" key="8">
    <source>
        <dbReference type="EnsemblPlants" id="AET4Gv20722600.5"/>
    </source>
</evidence>
<dbReference type="Gene3D" id="3.30.730.10">
    <property type="entry name" value="AP2/ERF domain"/>
    <property type="match status" value="1"/>
</dbReference>
<dbReference type="PANTHER" id="PTHR31190">
    <property type="entry name" value="DNA-BINDING DOMAIN"/>
    <property type="match status" value="1"/>
</dbReference>
<reference evidence="8" key="3">
    <citation type="journal article" date="2017" name="Nature">
        <title>Genome sequence of the progenitor of the wheat D genome Aegilops tauschii.</title>
        <authorList>
            <person name="Luo M.C."/>
            <person name="Gu Y.Q."/>
            <person name="Puiu D."/>
            <person name="Wang H."/>
            <person name="Twardziok S.O."/>
            <person name="Deal K.R."/>
            <person name="Huo N."/>
            <person name="Zhu T."/>
            <person name="Wang L."/>
            <person name="Wang Y."/>
            <person name="McGuire P.E."/>
            <person name="Liu S."/>
            <person name="Long H."/>
            <person name="Ramasamy R.K."/>
            <person name="Rodriguez J.C."/>
            <person name="Van S.L."/>
            <person name="Yuan L."/>
            <person name="Wang Z."/>
            <person name="Xia Z."/>
            <person name="Xiao L."/>
            <person name="Anderson O.D."/>
            <person name="Ouyang S."/>
            <person name="Liang Y."/>
            <person name="Zimin A.V."/>
            <person name="Pertea G."/>
            <person name="Qi P."/>
            <person name="Bennetzen J.L."/>
            <person name="Dai X."/>
            <person name="Dawson M.W."/>
            <person name="Muller H.G."/>
            <person name="Kugler K."/>
            <person name="Rivarola-Duarte L."/>
            <person name="Spannagl M."/>
            <person name="Mayer K.F.X."/>
            <person name="Lu F.H."/>
            <person name="Bevan M.W."/>
            <person name="Leroy P."/>
            <person name="Li P."/>
            <person name="You F.M."/>
            <person name="Sun Q."/>
            <person name="Liu Z."/>
            <person name="Lyons E."/>
            <person name="Wicker T."/>
            <person name="Salzberg S.L."/>
            <person name="Devos K.M."/>
            <person name="Dvorak J."/>
        </authorList>
    </citation>
    <scope>NUCLEOTIDE SEQUENCE [LARGE SCALE GENOMIC DNA]</scope>
    <source>
        <strain evidence="8">cv. AL8/78</strain>
    </source>
</reference>
<evidence type="ECO:0000259" key="7">
    <source>
        <dbReference type="PROSITE" id="PS51032"/>
    </source>
</evidence>
<dbReference type="AlphaFoldDB" id="A0A453IY71"/>
<dbReference type="InterPro" id="IPR016177">
    <property type="entry name" value="DNA-bd_dom_sf"/>
</dbReference>
<dbReference type="STRING" id="200361.A0A453IY71"/>
<dbReference type="CDD" id="cd00018">
    <property type="entry name" value="AP2"/>
    <property type="match status" value="1"/>
</dbReference>
<dbReference type="GO" id="GO:0003677">
    <property type="term" value="F:DNA binding"/>
    <property type="evidence" value="ECO:0007669"/>
    <property type="project" value="UniProtKB-KW"/>
</dbReference>
<keyword evidence="2" id="KW-0805">Transcription regulation</keyword>
<dbReference type="PROSITE" id="PS51032">
    <property type="entry name" value="AP2_ERF"/>
    <property type="match status" value="1"/>
</dbReference>
<dbReference type="Pfam" id="PF00847">
    <property type="entry name" value="AP2"/>
    <property type="match status" value="1"/>
</dbReference>
<dbReference type="GO" id="GO:0009873">
    <property type="term" value="P:ethylene-activated signaling pathway"/>
    <property type="evidence" value="ECO:0007669"/>
    <property type="project" value="InterPro"/>
</dbReference>
<feature type="domain" description="AP2/ERF" evidence="7">
    <location>
        <begin position="114"/>
        <end position="171"/>
    </location>
</feature>
<dbReference type="GO" id="GO:0003700">
    <property type="term" value="F:DNA-binding transcription factor activity"/>
    <property type="evidence" value="ECO:0007669"/>
    <property type="project" value="InterPro"/>
</dbReference>
<keyword evidence="4" id="KW-0804">Transcription</keyword>
<dbReference type="EnsemblPlants" id="AET4Gv20722600.5">
    <property type="protein sequence ID" value="AET4Gv20722600.5"/>
    <property type="gene ID" value="AET4Gv20722600"/>
</dbReference>
<evidence type="ECO:0000256" key="2">
    <source>
        <dbReference type="ARBA" id="ARBA00023015"/>
    </source>
</evidence>
<reference evidence="8" key="5">
    <citation type="journal article" date="2021" name="G3 (Bethesda)">
        <title>Aegilops tauschii genome assembly Aet v5.0 features greater sequence contiguity and improved annotation.</title>
        <authorList>
            <person name="Wang L."/>
            <person name="Zhu T."/>
            <person name="Rodriguez J.C."/>
            <person name="Deal K.R."/>
            <person name="Dubcovsky J."/>
            <person name="McGuire P.E."/>
            <person name="Lux T."/>
            <person name="Spannagl M."/>
            <person name="Mayer K.F.X."/>
            <person name="Baldrich P."/>
            <person name="Meyers B.C."/>
            <person name="Huo N."/>
            <person name="Gu Y.Q."/>
            <person name="Zhou H."/>
            <person name="Devos K.M."/>
            <person name="Bennetzen J.L."/>
            <person name="Unver T."/>
            <person name="Budak H."/>
            <person name="Gulick P.J."/>
            <person name="Galiba G."/>
            <person name="Kalapos B."/>
            <person name="Nelson D.R."/>
            <person name="Li P."/>
            <person name="You F.M."/>
            <person name="Luo M.C."/>
            <person name="Dvorak J."/>
        </authorList>
    </citation>
    <scope>NUCLEOTIDE SEQUENCE [LARGE SCALE GENOMIC DNA]</scope>
    <source>
        <strain evidence="8">cv. AL8/78</strain>
    </source>
</reference>
<protein>
    <recommendedName>
        <fullName evidence="7">AP2/ERF domain-containing protein</fullName>
    </recommendedName>
</protein>
<dbReference type="SMART" id="SM00380">
    <property type="entry name" value="AP2"/>
    <property type="match status" value="1"/>
</dbReference>
<sequence>REIKSARQKEKTMCGGAILAELIPPSAGRASKQVAAGRASPKKAGKSKGQKYGSVADVDDFEAAFENFDDDLDLQAEEDGDDHVVFASRPAFSPAYDGGRRAVPAASKKKSVRPLHGIRQRPWGKWAAEIRDPHKGTRVWLGTFDTADDAARAYDVAARRLRGSKAKVNFPDAARAGARPRRASRRTAQKPPCPPARMTAYSATAAARAQPEQDSMMVKPELMESLDMDALVDLTTAVTALPTVMASSFADKMPRVDEDSSEGSGGGAMLGFADELGFDPFMMFPYESMDSLFAGDAVIQDARGVDGGMDGVSLWSFDEFPMDSAIF</sequence>
<keyword evidence="3" id="KW-0238">DNA-binding</keyword>
<accession>A0A453IY71</accession>
<comment type="subcellular location">
    <subcellularLocation>
        <location evidence="1">Nucleus</location>
    </subcellularLocation>
</comment>
<dbReference type="Gramene" id="AET4Gv20722600.5">
    <property type="protein sequence ID" value="AET4Gv20722600.5"/>
    <property type="gene ID" value="AET4Gv20722600"/>
</dbReference>
<dbReference type="InterPro" id="IPR036955">
    <property type="entry name" value="AP2/ERF_dom_sf"/>
</dbReference>
<evidence type="ECO:0000256" key="1">
    <source>
        <dbReference type="ARBA" id="ARBA00004123"/>
    </source>
</evidence>
<evidence type="ECO:0000256" key="4">
    <source>
        <dbReference type="ARBA" id="ARBA00023163"/>
    </source>
</evidence>
<keyword evidence="9" id="KW-1185">Reference proteome</keyword>
<keyword evidence="5" id="KW-0539">Nucleus</keyword>
<evidence type="ECO:0000256" key="3">
    <source>
        <dbReference type="ARBA" id="ARBA00023125"/>
    </source>
</evidence>
<feature type="region of interest" description="Disordered" evidence="6">
    <location>
        <begin position="29"/>
        <end position="52"/>
    </location>
</feature>
<reference evidence="9" key="1">
    <citation type="journal article" date="2014" name="Science">
        <title>Ancient hybridizations among the ancestral genomes of bread wheat.</title>
        <authorList>
            <consortium name="International Wheat Genome Sequencing Consortium,"/>
            <person name="Marcussen T."/>
            <person name="Sandve S.R."/>
            <person name="Heier L."/>
            <person name="Spannagl M."/>
            <person name="Pfeifer M."/>
            <person name="Jakobsen K.S."/>
            <person name="Wulff B.B."/>
            <person name="Steuernagel B."/>
            <person name="Mayer K.F."/>
            <person name="Olsen O.A."/>
        </authorList>
    </citation>
    <scope>NUCLEOTIDE SEQUENCE [LARGE SCALE GENOMIC DNA]</scope>
    <source>
        <strain evidence="9">cv. AL8/78</strain>
    </source>
</reference>
<dbReference type="Proteomes" id="UP000015105">
    <property type="component" value="Chromosome 4D"/>
</dbReference>
<proteinExistence type="predicted"/>
<feature type="compositionally biased region" description="Basic residues" evidence="6">
    <location>
        <begin position="178"/>
        <end position="188"/>
    </location>
</feature>
<organism evidence="8 9">
    <name type="scientific">Aegilops tauschii subsp. strangulata</name>
    <name type="common">Goatgrass</name>
    <dbReference type="NCBI Taxonomy" id="200361"/>
    <lineage>
        <taxon>Eukaryota</taxon>
        <taxon>Viridiplantae</taxon>
        <taxon>Streptophyta</taxon>
        <taxon>Embryophyta</taxon>
        <taxon>Tracheophyta</taxon>
        <taxon>Spermatophyta</taxon>
        <taxon>Magnoliopsida</taxon>
        <taxon>Liliopsida</taxon>
        <taxon>Poales</taxon>
        <taxon>Poaceae</taxon>
        <taxon>BOP clade</taxon>
        <taxon>Pooideae</taxon>
        <taxon>Triticodae</taxon>
        <taxon>Triticeae</taxon>
        <taxon>Triticinae</taxon>
        <taxon>Aegilops</taxon>
    </lineage>
</organism>
<feature type="compositionally biased region" description="Basic residues" evidence="6">
    <location>
        <begin position="40"/>
        <end position="49"/>
    </location>
</feature>
<feature type="region of interest" description="Disordered" evidence="6">
    <location>
        <begin position="172"/>
        <end position="196"/>
    </location>
</feature>
<name>A0A453IY71_AEGTS</name>
<dbReference type="InterPro" id="IPR001471">
    <property type="entry name" value="AP2/ERF_dom"/>
</dbReference>
<reference evidence="9" key="2">
    <citation type="journal article" date="2017" name="Nat. Plants">
        <title>The Aegilops tauschii genome reveals multiple impacts of transposons.</title>
        <authorList>
            <person name="Zhao G."/>
            <person name="Zou C."/>
            <person name="Li K."/>
            <person name="Wang K."/>
            <person name="Li T."/>
            <person name="Gao L."/>
            <person name="Zhang X."/>
            <person name="Wang H."/>
            <person name="Yang Z."/>
            <person name="Liu X."/>
            <person name="Jiang W."/>
            <person name="Mao L."/>
            <person name="Kong X."/>
            <person name="Jiao Y."/>
            <person name="Jia J."/>
        </authorList>
    </citation>
    <scope>NUCLEOTIDE SEQUENCE [LARGE SCALE GENOMIC DNA]</scope>
    <source>
        <strain evidence="9">cv. AL8/78</strain>
    </source>
</reference>
<reference evidence="8" key="4">
    <citation type="submission" date="2019-03" db="UniProtKB">
        <authorList>
            <consortium name="EnsemblPlants"/>
        </authorList>
    </citation>
    <scope>IDENTIFICATION</scope>
</reference>
<dbReference type="SUPFAM" id="SSF54171">
    <property type="entry name" value="DNA-binding domain"/>
    <property type="match status" value="1"/>
</dbReference>
<dbReference type="FunFam" id="3.30.730.10:FF:000001">
    <property type="entry name" value="Ethylene-responsive transcription factor 2"/>
    <property type="match status" value="1"/>
</dbReference>
<dbReference type="InterPro" id="IPR044808">
    <property type="entry name" value="ERF_plant"/>
</dbReference>
<evidence type="ECO:0000256" key="6">
    <source>
        <dbReference type="SAM" id="MobiDB-lite"/>
    </source>
</evidence>
<evidence type="ECO:0000256" key="5">
    <source>
        <dbReference type="ARBA" id="ARBA00023242"/>
    </source>
</evidence>